<sequence>MTTQRERRGLFWWGLRLALLVVVIAIGTVAWWHWRPAMGIERQLVGTWRLSYTDENQQEHAWNLTLTSGRREVIDGEVGGGKWYMEDNRIHFPDPWYEEVARTLLSSNYDHAFELTFEDEDTVTANSLLNGMDFLWERVPD</sequence>
<proteinExistence type="predicted"/>
<keyword evidence="1" id="KW-1133">Transmembrane helix</keyword>
<dbReference type="Proteomes" id="UP001155241">
    <property type="component" value="Unassembled WGS sequence"/>
</dbReference>
<organism evidence="2 3">
    <name type="scientific">Aeoliella straminimaris</name>
    <dbReference type="NCBI Taxonomy" id="2954799"/>
    <lineage>
        <taxon>Bacteria</taxon>
        <taxon>Pseudomonadati</taxon>
        <taxon>Planctomycetota</taxon>
        <taxon>Planctomycetia</taxon>
        <taxon>Pirellulales</taxon>
        <taxon>Lacipirellulaceae</taxon>
        <taxon>Aeoliella</taxon>
    </lineage>
</organism>
<dbReference type="AlphaFoldDB" id="A0A9X2FAW1"/>
<name>A0A9X2FAW1_9BACT</name>
<keyword evidence="1" id="KW-0812">Transmembrane</keyword>
<accession>A0A9X2FAW1</accession>
<dbReference type="EMBL" id="JAMXLR010000043">
    <property type="protein sequence ID" value="MCO6044853.1"/>
    <property type="molecule type" value="Genomic_DNA"/>
</dbReference>
<comment type="caution">
    <text evidence="2">The sequence shown here is derived from an EMBL/GenBank/DDBJ whole genome shotgun (WGS) entry which is preliminary data.</text>
</comment>
<reference evidence="2" key="1">
    <citation type="submission" date="2022-06" db="EMBL/GenBank/DDBJ databases">
        <title>Aeoliella straminimaris, a novel planctomycete from sediments.</title>
        <authorList>
            <person name="Vitorino I.R."/>
            <person name="Lage O.M."/>
        </authorList>
    </citation>
    <scope>NUCLEOTIDE SEQUENCE</scope>
    <source>
        <strain evidence="2">ICT_H6.2</strain>
    </source>
</reference>
<protein>
    <submittedName>
        <fullName evidence="2">Uncharacterized protein</fullName>
    </submittedName>
</protein>
<keyword evidence="1" id="KW-0472">Membrane</keyword>
<evidence type="ECO:0000313" key="3">
    <source>
        <dbReference type="Proteomes" id="UP001155241"/>
    </source>
</evidence>
<gene>
    <name evidence="2" type="ORF">NG895_13150</name>
</gene>
<feature type="transmembrane region" description="Helical" evidence="1">
    <location>
        <begin position="12"/>
        <end position="34"/>
    </location>
</feature>
<dbReference type="RefSeq" id="WP_252852967.1">
    <property type="nucleotide sequence ID" value="NZ_JAMXLR010000043.1"/>
</dbReference>
<evidence type="ECO:0000256" key="1">
    <source>
        <dbReference type="SAM" id="Phobius"/>
    </source>
</evidence>
<evidence type="ECO:0000313" key="2">
    <source>
        <dbReference type="EMBL" id="MCO6044853.1"/>
    </source>
</evidence>
<keyword evidence="3" id="KW-1185">Reference proteome</keyword>